<dbReference type="Proteomes" id="UP000703269">
    <property type="component" value="Unassembled WGS sequence"/>
</dbReference>
<feature type="compositionally biased region" description="Basic and acidic residues" evidence="1">
    <location>
        <begin position="51"/>
        <end position="65"/>
    </location>
</feature>
<organism evidence="2 3">
    <name type="scientific">Phanerochaete sordida</name>
    <dbReference type="NCBI Taxonomy" id="48140"/>
    <lineage>
        <taxon>Eukaryota</taxon>
        <taxon>Fungi</taxon>
        <taxon>Dikarya</taxon>
        <taxon>Basidiomycota</taxon>
        <taxon>Agaricomycotina</taxon>
        <taxon>Agaricomycetes</taxon>
        <taxon>Polyporales</taxon>
        <taxon>Phanerochaetaceae</taxon>
        <taxon>Phanerochaete</taxon>
    </lineage>
</organism>
<gene>
    <name evidence="2" type="ORF">PsYK624_150730</name>
</gene>
<keyword evidence="3" id="KW-1185">Reference proteome</keyword>
<feature type="compositionally biased region" description="Low complexity" evidence="1">
    <location>
        <begin position="1"/>
        <end position="29"/>
    </location>
</feature>
<evidence type="ECO:0000313" key="2">
    <source>
        <dbReference type="EMBL" id="GJE98836.1"/>
    </source>
</evidence>
<feature type="region of interest" description="Disordered" evidence="1">
    <location>
        <begin position="1"/>
        <end position="65"/>
    </location>
</feature>
<dbReference type="EMBL" id="BPQB01000095">
    <property type="protein sequence ID" value="GJE98836.1"/>
    <property type="molecule type" value="Genomic_DNA"/>
</dbReference>
<reference evidence="2 3" key="1">
    <citation type="submission" date="2021-08" db="EMBL/GenBank/DDBJ databases">
        <title>Draft Genome Sequence of Phanerochaete sordida strain YK-624.</title>
        <authorList>
            <person name="Mori T."/>
            <person name="Dohra H."/>
            <person name="Suzuki T."/>
            <person name="Kawagishi H."/>
            <person name="Hirai H."/>
        </authorList>
    </citation>
    <scope>NUCLEOTIDE SEQUENCE [LARGE SCALE GENOMIC DNA]</scope>
    <source>
        <strain evidence="2 3">YK-624</strain>
    </source>
</reference>
<dbReference type="Gene3D" id="1.10.30.10">
    <property type="entry name" value="High mobility group box domain"/>
    <property type="match status" value="1"/>
</dbReference>
<evidence type="ECO:0000313" key="3">
    <source>
        <dbReference type="Proteomes" id="UP000703269"/>
    </source>
</evidence>
<proteinExistence type="predicted"/>
<evidence type="ECO:0000256" key="1">
    <source>
        <dbReference type="SAM" id="MobiDB-lite"/>
    </source>
</evidence>
<comment type="caution">
    <text evidence="2">The sequence shown here is derived from an EMBL/GenBank/DDBJ whole genome shotgun (WGS) entry which is preliminary data.</text>
</comment>
<sequence>MSKSESSTPSSGATSTGASASTQSGCSSTQPRDPGPLEGISASWDALSPEEQAKWRERQQEQEQALRRQLEALKSSLPPSCKGSS</sequence>
<dbReference type="InterPro" id="IPR036910">
    <property type="entry name" value="HMG_box_dom_sf"/>
</dbReference>
<accession>A0A9P3GQ62</accession>
<protein>
    <submittedName>
        <fullName evidence="2">Uncharacterized protein</fullName>
    </submittedName>
</protein>
<dbReference type="AlphaFoldDB" id="A0A9P3GQ62"/>
<name>A0A9P3GQ62_9APHY</name>